<dbReference type="PROSITE" id="PS50812">
    <property type="entry name" value="PWWP"/>
    <property type="match status" value="1"/>
</dbReference>
<feature type="domain" description="PWWP" evidence="1">
    <location>
        <begin position="29"/>
        <end position="87"/>
    </location>
</feature>
<proteinExistence type="predicted"/>
<dbReference type="InterPro" id="IPR000313">
    <property type="entry name" value="PWWP_dom"/>
</dbReference>
<dbReference type="EMBL" id="OA567285">
    <property type="protein sequence ID" value="CAD7200146.1"/>
    <property type="molecule type" value="Genomic_DNA"/>
</dbReference>
<sequence length="284" mass="31851">MAFRRSNRNIKKPTTQNNLSSMKVVSWTEGDLVWARVSGYPYWPGIVVAEPNRRRFIKDGKVHVQFYGDKGSHCFLEQTRVRHFDKNDQLCCSRWAFAPSKILYLTTVNLAKFTAPYKLLDNKLLDKLLKKIFGTLGGSSGRHNLDQLLDKLKIRVLYDEGLGVRDMGGGSGVLLKLARWVGPGPTLTIGPACFSPTTGVTSHRAAALSDLPQLSILFYECNLLKYQQPRTTQDDSYPHTPTFPESRSASVARQDSLAIYIIVPCSNRGLREKMGLHALPPSLR</sequence>
<accession>A0A7R8VKA2</accession>
<dbReference type="SMART" id="SM00293">
    <property type="entry name" value="PWWP"/>
    <property type="match status" value="1"/>
</dbReference>
<dbReference type="Pfam" id="PF00855">
    <property type="entry name" value="PWWP"/>
    <property type="match status" value="1"/>
</dbReference>
<reference evidence="2" key="1">
    <citation type="submission" date="2020-11" db="EMBL/GenBank/DDBJ databases">
        <authorList>
            <person name="Tran Van P."/>
        </authorList>
    </citation>
    <scope>NUCLEOTIDE SEQUENCE</scope>
</reference>
<evidence type="ECO:0000259" key="1">
    <source>
        <dbReference type="PROSITE" id="PS50812"/>
    </source>
</evidence>
<gene>
    <name evidence="2" type="ORF">TDIB3V08_LOCUS6374</name>
</gene>
<dbReference type="Gene3D" id="2.30.30.140">
    <property type="match status" value="1"/>
</dbReference>
<dbReference type="SUPFAM" id="SSF63748">
    <property type="entry name" value="Tudor/PWWP/MBT"/>
    <property type="match status" value="1"/>
</dbReference>
<dbReference type="AlphaFoldDB" id="A0A7R8VKA2"/>
<name>A0A7R8VKA2_TIMDO</name>
<evidence type="ECO:0000313" key="2">
    <source>
        <dbReference type="EMBL" id="CAD7200146.1"/>
    </source>
</evidence>
<protein>
    <recommendedName>
        <fullName evidence="1">PWWP domain-containing protein</fullName>
    </recommendedName>
</protein>
<organism evidence="2">
    <name type="scientific">Timema douglasi</name>
    <name type="common">Walking stick</name>
    <dbReference type="NCBI Taxonomy" id="61478"/>
    <lineage>
        <taxon>Eukaryota</taxon>
        <taxon>Metazoa</taxon>
        <taxon>Ecdysozoa</taxon>
        <taxon>Arthropoda</taxon>
        <taxon>Hexapoda</taxon>
        <taxon>Insecta</taxon>
        <taxon>Pterygota</taxon>
        <taxon>Neoptera</taxon>
        <taxon>Polyneoptera</taxon>
        <taxon>Phasmatodea</taxon>
        <taxon>Timematodea</taxon>
        <taxon>Timematoidea</taxon>
        <taxon>Timematidae</taxon>
        <taxon>Timema</taxon>
    </lineage>
</organism>